<gene>
    <name evidence="1" type="ORF">BJ969_003082</name>
</gene>
<keyword evidence="2" id="KW-1185">Reference proteome</keyword>
<organism evidence="1 2">
    <name type="scientific">Saccharopolyspora gloriosae</name>
    <dbReference type="NCBI Taxonomy" id="455344"/>
    <lineage>
        <taxon>Bacteria</taxon>
        <taxon>Bacillati</taxon>
        <taxon>Actinomycetota</taxon>
        <taxon>Actinomycetes</taxon>
        <taxon>Pseudonocardiales</taxon>
        <taxon>Pseudonocardiaceae</taxon>
        <taxon>Saccharopolyspora</taxon>
    </lineage>
</organism>
<accession>A0A840NEG1</accession>
<dbReference type="Proteomes" id="UP000580474">
    <property type="component" value="Unassembled WGS sequence"/>
</dbReference>
<name>A0A840NEG1_9PSEU</name>
<reference evidence="1 2" key="1">
    <citation type="submission" date="2020-08" db="EMBL/GenBank/DDBJ databases">
        <title>Sequencing the genomes of 1000 actinobacteria strains.</title>
        <authorList>
            <person name="Klenk H.-P."/>
        </authorList>
    </citation>
    <scope>NUCLEOTIDE SEQUENCE [LARGE SCALE GENOMIC DNA]</scope>
    <source>
        <strain evidence="1 2">DSM 45582</strain>
    </source>
</reference>
<evidence type="ECO:0008006" key="3">
    <source>
        <dbReference type="Google" id="ProtNLM"/>
    </source>
</evidence>
<comment type="caution">
    <text evidence="1">The sequence shown here is derived from an EMBL/GenBank/DDBJ whole genome shotgun (WGS) entry which is preliminary data.</text>
</comment>
<dbReference type="InterPro" id="IPR015057">
    <property type="entry name" value="Rv2632c-like"/>
</dbReference>
<dbReference type="RefSeq" id="WP_184479598.1">
    <property type="nucleotide sequence ID" value="NZ_JACHIV010000001.1"/>
</dbReference>
<dbReference type="AlphaFoldDB" id="A0A840NEG1"/>
<dbReference type="Gene3D" id="3.30.160.240">
    <property type="entry name" value="Rv1738"/>
    <property type="match status" value="1"/>
</dbReference>
<evidence type="ECO:0000313" key="1">
    <source>
        <dbReference type="EMBL" id="MBB5069994.1"/>
    </source>
</evidence>
<protein>
    <recommendedName>
        <fullName evidence="3">DUF1876 domain-containing protein</fullName>
    </recommendedName>
</protein>
<dbReference type="Pfam" id="PF08962">
    <property type="entry name" value="Rv2632c-like"/>
    <property type="match status" value="1"/>
</dbReference>
<dbReference type="EMBL" id="JACHIV010000001">
    <property type="protein sequence ID" value="MBB5069994.1"/>
    <property type="molecule type" value="Genomic_DNA"/>
</dbReference>
<proteinExistence type="predicted"/>
<sequence>MRTERWTVLVNISEHSDHTSADARLHSRDDIAGRGLARRNPSDTDIPEIGAELATSRALSDLAHQLLDASIADVEQATSHPATFRS</sequence>
<dbReference type="SUPFAM" id="SSF143212">
    <property type="entry name" value="Rv2632c-like"/>
    <property type="match status" value="1"/>
</dbReference>
<dbReference type="InterPro" id="IPR038070">
    <property type="entry name" value="Rv2632c-like_sf"/>
</dbReference>
<evidence type="ECO:0000313" key="2">
    <source>
        <dbReference type="Proteomes" id="UP000580474"/>
    </source>
</evidence>